<keyword evidence="5" id="KW-0732">Signal</keyword>
<evidence type="ECO:0000259" key="6">
    <source>
        <dbReference type="PROSITE" id="PS51352"/>
    </source>
</evidence>
<sequence length="534" mass="61634">MMKKILVFVCMLLSIYRTSAQSQNTTYSGTIKGYSASIGFKNAQLLVDNVVTGLHDMYLIDIKPDGTFYANFPLVHKQGCWITFPFFNSVVYFEPGKKLVQDFDVTDVRKVSSVFKGDAKMALINNDINKVRPILMDYNWNAIYSDIYQLTPEQFKAYFLKIRNHKLALIDSVAKASNINIHTYELARRSVQYNIAAVLIQYNSLRENAYRIRNKLPFDSKKPVLSPVKLNTAYYYFLKEIKYNDVAAMEVYDYYQFMNWLMFIEPIYDKAGRIDYTNEINLLKTKDTSNKDVKATIAYYENMAWRNPTAPGALEKARPAVLKSLLNTNISLEFELMDLQVVSQRMDDEKDTLSDAEFARVKARIKNKFLLADVAALNNKIKQNIRDSKTSKGYTYNQIQANAPADSFFVKMMDKYKGKAVFIDFWATWCAPCMISLKEIAPLKEDLAQNKDIVFLYITNTSSPEKSYKTVMPGIKGEHYRVTQDQYNLLAKQFQVTGIPHYALVNKRGNIVDRDFKWNQTDQIKKQLLALANE</sequence>
<keyword evidence="8" id="KW-1185">Reference proteome</keyword>
<evidence type="ECO:0000256" key="1">
    <source>
        <dbReference type="ARBA" id="ARBA00004196"/>
    </source>
</evidence>
<dbReference type="CDD" id="cd02966">
    <property type="entry name" value="TlpA_like_family"/>
    <property type="match status" value="1"/>
</dbReference>
<dbReference type="OrthoDB" id="1120316at2"/>
<dbReference type="GO" id="GO:0017004">
    <property type="term" value="P:cytochrome complex assembly"/>
    <property type="evidence" value="ECO:0007669"/>
    <property type="project" value="UniProtKB-KW"/>
</dbReference>
<comment type="subcellular location">
    <subcellularLocation>
        <location evidence="1">Cell envelope</location>
    </subcellularLocation>
</comment>
<dbReference type="PANTHER" id="PTHR42852:SF6">
    <property type="entry name" value="THIOL:DISULFIDE INTERCHANGE PROTEIN DSBE"/>
    <property type="match status" value="1"/>
</dbReference>
<evidence type="ECO:0000313" key="8">
    <source>
        <dbReference type="Proteomes" id="UP000318733"/>
    </source>
</evidence>
<dbReference type="InterPro" id="IPR012336">
    <property type="entry name" value="Thioredoxin-like_fold"/>
</dbReference>
<dbReference type="InterPro" id="IPR036249">
    <property type="entry name" value="Thioredoxin-like_sf"/>
</dbReference>
<keyword evidence="2" id="KW-0201">Cytochrome c-type biogenesis</keyword>
<feature type="chain" id="PRO_5022219834" evidence="5">
    <location>
        <begin position="23"/>
        <end position="534"/>
    </location>
</feature>
<dbReference type="InterPro" id="IPR050553">
    <property type="entry name" value="Thioredoxin_ResA/DsbE_sf"/>
</dbReference>
<feature type="domain" description="Thioredoxin" evidence="6">
    <location>
        <begin position="363"/>
        <end position="534"/>
    </location>
</feature>
<name>A0A556MUX8_9SPHI</name>
<comment type="caution">
    <text evidence="7">The sequence shown here is derived from an EMBL/GenBank/DDBJ whole genome shotgun (WGS) entry which is preliminary data.</text>
</comment>
<gene>
    <name evidence="7" type="ORF">FO440_05615</name>
</gene>
<evidence type="ECO:0000256" key="3">
    <source>
        <dbReference type="ARBA" id="ARBA00023157"/>
    </source>
</evidence>
<keyword evidence="4" id="KW-0676">Redox-active center</keyword>
<evidence type="ECO:0000313" key="7">
    <source>
        <dbReference type="EMBL" id="TSJ43665.1"/>
    </source>
</evidence>
<dbReference type="AlphaFoldDB" id="A0A556MUX8"/>
<proteinExistence type="predicted"/>
<dbReference type="PANTHER" id="PTHR42852">
    <property type="entry name" value="THIOL:DISULFIDE INTERCHANGE PROTEIN DSBE"/>
    <property type="match status" value="1"/>
</dbReference>
<dbReference type="RefSeq" id="WP_144247231.1">
    <property type="nucleotide sequence ID" value="NZ_VLPK01000001.1"/>
</dbReference>
<dbReference type="InterPro" id="IPR013766">
    <property type="entry name" value="Thioredoxin_domain"/>
</dbReference>
<dbReference type="Pfam" id="PF13905">
    <property type="entry name" value="Thioredoxin_8"/>
    <property type="match status" value="1"/>
</dbReference>
<dbReference type="InterPro" id="IPR017937">
    <property type="entry name" value="Thioredoxin_CS"/>
</dbReference>
<evidence type="ECO:0000256" key="4">
    <source>
        <dbReference type="ARBA" id="ARBA00023284"/>
    </source>
</evidence>
<dbReference type="PROSITE" id="PS00194">
    <property type="entry name" value="THIOREDOXIN_1"/>
    <property type="match status" value="1"/>
</dbReference>
<dbReference type="Proteomes" id="UP000318733">
    <property type="component" value="Unassembled WGS sequence"/>
</dbReference>
<evidence type="ECO:0000256" key="5">
    <source>
        <dbReference type="SAM" id="SignalP"/>
    </source>
</evidence>
<dbReference type="Gene3D" id="3.40.30.10">
    <property type="entry name" value="Glutaredoxin"/>
    <property type="match status" value="1"/>
</dbReference>
<feature type="signal peptide" evidence="5">
    <location>
        <begin position="1"/>
        <end position="22"/>
    </location>
</feature>
<reference evidence="7 8" key="1">
    <citation type="submission" date="2019-07" db="EMBL/GenBank/DDBJ databases">
        <authorList>
            <person name="Huq M.A."/>
        </authorList>
    </citation>
    <scope>NUCLEOTIDE SEQUENCE [LARGE SCALE GENOMIC DNA]</scope>
    <source>
        <strain evidence="7 8">MAH-19</strain>
    </source>
</reference>
<dbReference type="PROSITE" id="PS51352">
    <property type="entry name" value="THIOREDOXIN_2"/>
    <property type="match status" value="1"/>
</dbReference>
<protein>
    <submittedName>
        <fullName evidence="7">TlpA family protein disulfide reductase</fullName>
    </submittedName>
</protein>
<dbReference type="SUPFAM" id="SSF52833">
    <property type="entry name" value="Thioredoxin-like"/>
    <property type="match status" value="1"/>
</dbReference>
<evidence type="ECO:0000256" key="2">
    <source>
        <dbReference type="ARBA" id="ARBA00022748"/>
    </source>
</evidence>
<keyword evidence="3" id="KW-1015">Disulfide bond</keyword>
<organism evidence="7 8">
    <name type="scientific">Mucilaginibacter corticis</name>
    <dbReference type="NCBI Taxonomy" id="2597670"/>
    <lineage>
        <taxon>Bacteria</taxon>
        <taxon>Pseudomonadati</taxon>
        <taxon>Bacteroidota</taxon>
        <taxon>Sphingobacteriia</taxon>
        <taxon>Sphingobacteriales</taxon>
        <taxon>Sphingobacteriaceae</taxon>
        <taxon>Mucilaginibacter</taxon>
    </lineage>
</organism>
<dbReference type="EMBL" id="VLPK01000001">
    <property type="protein sequence ID" value="TSJ43665.1"/>
    <property type="molecule type" value="Genomic_DNA"/>
</dbReference>
<dbReference type="GO" id="GO:0030313">
    <property type="term" value="C:cell envelope"/>
    <property type="evidence" value="ECO:0007669"/>
    <property type="project" value="UniProtKB-SubCell"/>
</dbReference>
<accession>A0A556MUX8</accession>